<dbReference type="GO" id="GO:0003723">
    <property type="term" value="F:RNA binding"/>
    <property type="evidence" value="ECO:0007669"/>
    <property type="project" value="InterPro"/>
</dbReference>
<gene>
    <name evidence="3" type="primary">RPUSD1</name>
    <name evidence="3" type="ORF">DFQ27_001519</name>
</gene>
<evidence type="ECO:0000313" key="3">
    <source>
        <dbReference type="EMBL" id="KAG0263986.1"/>
    </source>
</evidence>
<evidence type="ECO:0000256" key="1">
    <source>
        <dbReference type="ARBA" id="ARBA00010876"/>
    </source>
</evidence>
<dbReference type="PANTHER" id="PTHR21600">
    <property type="entry name" value="MITOCHONDRIAL RNA PSEUDOURIDINE SYNTHASE"/>
    <property type="match status" value="1"/>
</dbReference>
<protein>
    <submittedName>
        <fullName evidence="3">RNA pseudouridylate synthase domain-containing protein 1</fullName>
    </submittedName>
</protein>
<dbReference type="CDD" id="cd02869">
    <property type="entry name" value="PseudoU_synth_RluA_like"/>
    <property type="match status" value="1"/>
</dbReference>
<dbReference type="Gene3D" id="3.30.2350.10">
    <property type="entry name" value="Pseudouridine synthase"/>
    <property type="match status" value="1"/>
</dbReference>
<dbReference type="AlphaFoldDB" id="A0A9P6U8P7"/>
<comment type="similarity">
    <text evidence="1">Belongs to the pseudouridine synthase RluA family.</text>
</comment>
<dbReference type="OrthoDB" id="428658at2759"/>
<proteinExistence type="inferred from homology"/>
<dbReference type="Proteomes" id="UP000807716">
    <property type="component" value="Unassembled WGS sequence"/>
</dbReference>
<comment type="caution">
    <text evidence="3">The sequence shown here is derived from an EMBL/GenBank/DDBJ whole genome shotgun (WGS) entry which is preliminary data.</text>
</comment>
<dbReference type="InterPro" id="IPR020103">
    <property type="entry name" value="PsdUridine_synth_cat_dom_sf"/>
</dbReference>
<dbReference type="GO" id="GO:0009982">
    <property type="term" value="F:pseudouridine synthase activity"/>
    <property type="evidence" value="ECO:0007669"/>
    <property type="project" value="InterPro"/>
</dbReference>
<sequence length="336" mass="38086">MHAIDVIYEDANIIIVNKPPDVGIDGLIDPTVRSLLEQRYPGETLRNVHQLDHATSGCYCLARTPEMARRLSKMFERRKVEKTYLALVQGWVTIDGDENSHHPVLEIHAPITARSKEQGEWWKMCVPTAPTHDESTGRESGGHRGIVQQKSATTHVRVLQRGYLTARAFDIHDDPRRIPTLPSSMTSELIPRGTTDPRYWLAPMDRRNAFDKEEQGDRRVKATLVMLTPLTGRRHQLRVHMQHIGHPIIGDYHYQVPMTPTSRMMLHAWRIGFPMPKYRRCQSSPTSRNGEAGSGVTVEVCEEGTVLTSHEGAANEKREGIFAESPHSFHEFLQAA</sequence>
<dbReference type="SUPFAM" id="SSF55120">
    <property type="entry name" value="Pseudouridine synthase"/>
    <property type="match status" value="1"/>
</dbReference>
<keyword evidence="4" id="KW-1185">Reference proteome</keyword>
<dbReference type="EMBL" id="JAAAJB010000151">
    <property type="protein sequence ID" value="KAG0263986.1"/>
    <property type="molecule type" value="Genomic_DNA"/>
</dbReference>
<dbReference type="InterPro" id="IPR050188">
    <property type="entry name" value="RluA_PseudoU_synthase"/>
</dbReference>
<reference evidence="3" key="1">
    <citation type="journal article" date="2020" name="Fungal Divers.">
        <title>Resolving the Mortierellaceae phylogeny through synthesis of multi-gene phylogenetics and phylogenomics.</title>
        <authorList>
            <person name="Vandepol N."/>
            <person name="Liber J."/>
            <person name="Desiro A."/>
            <person name="Na H."/>
            <person name="Kennedy M."/>
            <person name="Barry K."/>
            <person name="Grigoriev I.V."/>
            <person name="Miller A.N."/>
            <person name="O'Donnell K."/>
            <person name="Stajich J.E."/>
            <person name="Bonito G."/>
        </authorList>
    </citation>
    <scope>NUCLEOTIDE SEQUENCE</scope>
    <source>
        <strain evidence="3">BC1065</strain>
    </source>
</reference>
<evidence type="ECO:0000259" key="2">
    <source>
        <dbReference type="Pfam" id="PF00849"/>
    </source>
</evidence>
<accession>A0A9P6U8P7</accession>
<dbReference type="Pfam" id="PF00849">
    <property type="entry name" value="PseudoU_synth_2"/>
    <property type="match status" value="1"/>
</dbReference>
<feature type="domain" description="Pseudouridine synthase RsuA/RluA-like" evidence="2">
    <location>
        <begin position="12"/>
        <end position="243"/>
    </location>
</feature>
<evidence type="ECO:0000313" key="4">
    <source>
        <dbReference type="Proteomes" id="UP000807716"/>
    </source>
</evidence>
<dbReference type="PANTHER" id="PTHR21600:SF87">
    <property type="entry name" value="RNA PSEUDOURIDYLATE SYNTHASE DOMAIN-CONTAINING PROTEIN 1"/>
    <property type="match status" value="1"/>
</dbReference>
<dbReference type="GO" id="GO:0000455">
    <property type="term" value="P:enzyme-directed rRNA pseudouridine synthesis"/>
    <property type="evidence" value="ECO:0007669"/>
    <property type="project" value="TreeGrafter"/>
</dbReference>
<organism evidence="3 4">
    <name type="scientific">Actinomortierella ambigua</name>
    <dbReference type="NCBI Taxonomy" id="1343610"/>
    <lineage>
        <taxon>Eukaryota</taxon>
        <taxon>Fungi</taxon>
        <taxon>Fungi incertae sedis</taxon>
        <taxon>Mucoromycota</taxon>
        <taxon>Mortierellomycotina</taxon>
        <taxon>Mortierellomycetes</taxon>
        <taxon>Mortierellales</taxon>
        <taxon>Mortierellaceae</taxon>
        <taxon>Actinomortierella</taxon>
    </lineage>
</organism>
<name>A0A9P6U8P7_9FUNG</name>
<dbReference type="InterPro" id="IPR006145">
    <property type="entry name" value="PsdUridine_synth_RsuA/RluA"/>
</dbReference>